<accession>A0A972W131</accession>
<evidence type="ECO:0000256" key="10">
    <source>
        <dbReference type="ARBA" id="ARBA00023052"/>
    </source>
</evidence>
<feature type="binding site" evidence="14">
    <location>
        <position position="474"/>
    </location>
    <ligand>
        <name>substrate</name>
    </ligand>
</feature>
<feature type="binding site" evidence="15">
    <location>
        <begin position="114"/>
        <end position="116"/>
    </location>
    <ligand>
        <name>thiamine diphosphate</name>
        <dbReference type="ChEBI" id="CHEBI:58937"/>
    </ligand>
</feature>
<dbReference type="SMART" id="SM00861">
    <property type="entry name" value="Transket_pyr"/>
    <property type="match status" value="1"/>
</dbReference>
<dbReference type="PROSITE" id="PS00801">
    <property type="entry name" value="TRANSKETOLASE_1"/>
    <property type="match status" value="1"/>
</dbReference>
<dbReference type="CDD" id="cd02012">
    <property type="entry name" value="TPP_TK"/>
    <property type="match status" value="1"/>
</dbReference>
<gene>
    <name evidence="20" type="primary">tkt</name>
    <name evidence="20" type="ORF">HQ497_13480</name>
</gene>
<dbReference type="EC" id="2.2.1.1" evidence="5 12"/>
<feature type="binding site" evidence="14">
    <location>
        <position position="525"/>
    </location>
    <ligand>
        <name>substrate</name>
    </ligand>
</feature>
<evidence type="ECO:0000256" key="14">
    <source>
        <dbReference type="PIRSR" id="PIRSR605478-2"/>
    </source>
</evidence>
<feature type="binding site" evidence="15">
    <location>
        <position position="265"/>
    </location>
    <ligand>
        <name>thiamine diphosphate</name>
        <dbReference type="ChEBI" id="CHEBI:58937"/>
    </ligand>
</feature>
<name>A0A972W131_9GAMM</name>
<dbReference type="GO" id="GO:0046872">
    <property type="term" value="F:metal ion binding"/>
    <property type="evidence" value="ECO:0007669"/>
    <property type="project" value="UniProtKB-KW"/>
</dbReference>
<evidence type="ECO:0000256" key="13">
    <source>
        <dbReference type="PIRSR" id="PIRSR605478-1"/>
    </source>
</evidence>
<evidence type="ECO:0000256" key="5">
    <source>
        <dbReference type="ARBA" id="ARBA00013152"/>
    </source>
</evidence>
<dbReference type="InterPro" id="IPR005475">
    <property type="entry name" value="Transketolase-like_Pyr-bd"/>
</dbReference>
<dbReference type="InterPro" id="IPR029061">
    <property type="entry name" value="THDP-binding"/>
</dbReference>
<feature type="active site" description="Proton donor" evidence="13">
    <location>
        <position position="416"/>
    </location>
</feature>
<evidence type="ECO:0000256" key="4">
    <source>
        <dbReference type="ARBA" id="ARBA00011738"/>
    </source>
</evidence>
<dbReference type="NCBIfam" id="TIGR00232">
    <property type="entry name" value="tktlase_bact"/>
    <property type="match status" value="1"/>
</dbReference>
<evidence type="ECO:0000256" key="17">
    <source>
        <dbReference type="PIRSR" id="PIRSR605478-5"/>
    </source>
</evidence>
<dbReference type="Proteomes" id="UP000754644">
    <property type="component" value="Unassembled WGS sequence"/>
</dbReference>
<feature type="binding site" evidence="14">
    <location>
        <position position="389"/>
    </location>
    <ligand>
        <name>substrate</name>
    </ligand>
</feature>
<evidence type="ECO:0000256" key="15">
    <source>
        <dbReference type="PIRSR" id="PIRSR605478-3"/>
    </source>
</evidence>
<dbReference type="PROSITE" id="PS00802">
    <property type="entry name" value="TRANSKETOLASE_2"/>
    <property type="match status" value="1"/>
</dbReference>
<dbReference type="Gene3D" id="3.40.50.920">
    <property type="match status" value="1"/>
</dbReference>
<comment type="cofactor">
    <cofactor evidence="15">
        <name>thiamine diphosphate</name>
        <dbReference type="ChEBI" id="CHEBI:58937"/>
    </cofactor>
    <text evidence="15">Binds 1 thiamine pyrophosphate per subunit. During the reaction, the substrate forms a covalent intermediate with the cofactor.</text>
</comment>
<comment type="cofactor">
    <cofactor evidence="18">
        <name>Mg(2+)</name>
        <dbReference type="ChEBI" id="CHEBI:18420"/>
    </cofactor>
    <cofactor evidence="18">
        <name>Ca(2+)</name>
        <dbReference type="ChEBI" id="CHEBI:29108"/>
    </cofactor>
    <cofactor evidence="18">
        <name>Mn(2+)</name>
        <dbReference type="ChEBI" id="CHEBI:29035"/>
    </cofactor>
    <cofactor evidence="18">
        <name>Co(2+)</name>
        <dbReference type="ChEBI" id="CHEBI:48828"/>
    </cofactor>
    <text evidence="18">Binds 1 Mg(2+) ion per subunit. Can also utilize other divalent metal cations, such as Ca(2+), Mn(2+) and Co(2+).</text>
</comment>
<dbReference type="InterPro" id="IPR009014">
    <property type="entry name" value="Transketo_C/PFOR_II"/>
</dbReference>
<dbReference type="CDD" id="cd07033">
    <property type="entry name" value="TPP_PYR_DXS_TK_like"/>
    <property type="match status" value="1"/>
</dbReference>
<keyword evidence="10 15" id="KW-0786">Thiamine pyrophosphate</keyword>
<feature type="binding site" evidence="16">
    <location>
        <position position="191"/>
    </location>
    <ligand>
        <name>Mg(2+)</name>
        <dbReference type="ChEBI" id="CHEBI:18420"/>
    </ligand>
</feature>
<evidence type="ECO:0000256" key="2">
    <source>
        <dbReference type="ARBA" id="ARBA00001941"/>
    </source>
</evidence>
<comment type="cofactor">
    <cofactor evidence="16">
        <name>Mg(2+)</name>
        <dbReference type="ChEBI" id="CHEBI:18420"/>
    </cofactor>
    <text evidence="16">Binds 1 Mg(2+) ion per subunit. Can also utilize other divalent metal cations, such as Ca(2+), Mn(2+) and Co(2+).</text>
</comment>
<proteinExistence type="inferred from homology"/>
<feature type="binding site" evidence="15">
    <location>
        <position position="66"/>
    </location>
    <ligand>
        <name>thiamine diphosphate</name>
        <dbReference type="ChEBI" id="CHEBI:58937"/>
    </ligand>
</feature>
<evidence type="ECO:0000256" key="11">
    <source>
        <dbReference type="ARBA" id="ARBA00049473"/>
    </source>
</evidence>
<protein>
    <recommendedName>
        <fullName evidence="5 12">Transketolase</fullName>
        <ecNumber evidence="5 12">2.2.1.1</ecNumber>
    </recommendedName>
</protein>
<feature type="binding site" evidence="16">
    <location>
        <position position="189"/>
    </location>
    <ligand>
        <name>Mg(2+)</name>
        <dbReference type="ChEBI" id="CHEBI:18420"/>
    </ligand>
</feature>
<evidence type="ECO:0000256" key="8">
    <source>
        <dbReference type="ARBA" id="ARBA00022837"/>
    </source>
</evidence>
<dbReference type="GO" id="GO:0004802">
    <property type="term" value="F:transketolase activity"/>
    <property type="evidence" value="ECO:0007669"/>
    <property type="project" value="UniProtKB-UniRule"/>
</dbReference>
<reference evidence="20" key="1">
    <citation type="submission" date="2020-05" db="EMBL/GenBank/DDBJ databases">
        <title>Sulfur intermediates as new biogeochemical hubs in an aquatic model microbial ecosystem.</title>
        <authorList>
            <person name="Vigneron A."/>
        </authorList>
    </citation>
    <scope>NUCLEOTIDE SEQUENCE</scope>
    <source>
        <strain evidence="20">Bin.250</strain>
    </source>
</reference>
<evidence type="ECO:0000313" key="20">
    <source>
        <dbReference type="EMBL" id="NQV66367.1"/>
    </source>
</evidence>
<keyword evidence="8 18" id="KW-0106">Calcium</keyword>
<keyword evidence="7 16" id="KW-0479">Metal-binding</keyword>
<comment type="caution">
    <text evidence="20">The sequence shown here is derived from an EMBL/GenBank/DDBJ whole genome shotgun (WGS) entry which is preliminary data.</text>
</comment>
<evidence type="ECO:0000256" key="9">
    <source>
        <dbReference type="ARBA" id="ARBA00022842"/>
    </source>
</evidence>
<sequence length="668" mass="71627">MISSRQRANAIRALAMDAVQQAKSGHPGAPLGMADIAEALWAGFLRHNPANPKWSNRDRFVLSNGHGSMLIYALLHLTGYDLPMAELEKFRQLGSRTPGHPEFGHTPGVETTTGPLGQGLANAVGLAVAEKLLAAHFNRTLDDQDFQIVDHCTYTFVGDGCLMEGISHEVASLAGTLGLGKLICLYDDNGISIDGDVKGWFTDDTPARFRAYGWQVIDRVDGHDGQAVAEALEIARNESTKPTLICCQTTIGYGAPTKAGTAASHGSPLGVEEISGARAALDWTHPPFVVPVEIAQSWDARDRGAALEASWEALFRGYQQHFPELAAEFSRRHGGDLPAQWPAAMDALLETTNSLGENLASRQASAKVIAHMAELLPELVGGSADLTGSNLTNWPAMQPVSAEQPDGNYIYYGVREFGMTAIANGLALHGGILPFTGTFLVFMDYAKNAVRMAALMGLRNVLVYTHDSIGQGEDGPTHQPIEHLASLRGMPNMSVWRPADGVETVVAWRAAVERQCGPTALVLSRQSLPHQARSATQIADVKRGAYVLCDSAEPAQIIIIATGSEVGIAVQAFAALAKQGVAARVVSMPSADVFEAQDQAYRDSVLPPTNRHRLAVESAHSDYWWKWVGLDGRVIGMTSFGESGPGGEVLQHFGFTAENIVDVARSMI</sequence>
<dbReference type="GO" id="GO:0009052">
    <property type="term" value="P:pentose-phosphate shunt, non-oxidative branch"/>
    <property type="evidence" value="ECO:0007669"/>
    <property type="project" value="UniProtKB-ARBA"/>
</dbReference>
<dbReference type="Pfam" id="PF02779">
    <property type="entry name" value="Transket_pyr"/>
    <property type="match status" value="1"/>
</dbReference>
<dbReference type="EMBL" id="JABMOJ010000506">
    <property type="protein sequence ID" value="NQV66367.1"/>
    <property type="molecule type" value="Genomic_DNA"/>
</dbReference>
<dbReference type="GO" id="GO:0005829">
    <property type="term" value="C:cytosol"/>
    <property type="evidence" value="ECO:0007669"/>
    <property type="project" value="TreeGrafter"/>
</dbReference>
<comment type="subunit">
    <text evidence="4 18">Homodimer.</text>
</comment>
<feature type="domain" description="Transketolase-like pyrimidine-binding" evidence="19">
    <location>
        <begin position="359"/>
        <end position="530"/>
    </location>
</feature>
<dbReference type="InterPro" id="IPR020826">
    <property type="entry name" value="Transketolase_BS"/>
</dbReference>
<organism evidence="20 21">
    <name type="scientific">SAR86 cluster bacterium</name>
    <dbReference type="NCBI Taxonomy" id="2030880"/>
    <lineage>
        <taxon>Bacteria</taxon>
        <taxon>Pseudomonadati</taxon>
        <taxon>Pseudomonadota</taxon>
        <taxon>Gammaproteobacteria</taxon>
        <taxon>SAR86 cluster</taxon>
    </lineage>
</organism>
<evidence type="ECO:0000259" key="19">
    <source>
        <dbReference type="SMART" id="SM00861"/>
    </source>
</evidence>
<dbReference type="SUPFAM" id="SSF52922">
    <property type="entry name" value="TK C-terminal domain-like"/>
    <property type="match status" value="1"/>
</dbReference>
<evidence type="ECO:0000256" key="7">
    <source>
        <dbReference type="ARBA" id="ARBA00022723"/>
    </source>
</evidence>
<dbReference type="Pfam" id="PF22613">
    <property type="entry name" value="Transketolase_C_1"/>
    <property type="match status" value="1"/>
</dbReference>
<feature type="site" description="Important for catalytic activity" evidence="17">
    <location>
        <position position="26"/>
    </location>
</feature>
<feature type="binding site" evidence="14">
    <location>
        <position position="466"/>
    </location>
    <ligand>
        <name>substrate</name>
    </ligand>
</feature>
<feature type="binding site" evidence="16">
    <location>
        <position position="159"/>
    </location>
    <ligand>
        <name>Mg(2+)</name>
        <dbReference type="ChEBI" id="CHEBI:18420"/>
    </ligand>
</feature>
<dbReference type="InterPro" id="IPR005474">
    <property type="entry name" value="Transketolase_N"/>
</dbReference>
<feature type="binding site" evidence="14">
    <location>
        <position position="362"/>
    </location>
    <ligand>
        <name>substrate</name>
    </ligand>
</feature>
<feature type="binding site" evidence="15">
    <location>
        <position position="442"/>
    </location>
    <ligand>
        <name>thiamine diphosphate</name>
        <dbReference type="ChEBI" id="CHEBI:58937"/>
    </ligand>
</feature>
<keyword evidence="9 16" id="KW-0460">Magnesium</keyword>
<evidence type="ECO:0000313" key="21">
    <source>
        <dbReference type="Proteomes" id="UP000754644"/>
    </source>
</evidence>
<dbReference type="PANTHER" id="PTHR43522:SF2">
    <property type="entry name" value="TRANSKETOLASE 1-RELATED"/>
    <property type="match status" value="1"/>
</dbReference>
<dbReference type="FunFam" id="3.40.50.970:FF:000003">
    <property type="entry name" value="Transketolase"/>
    <property type="match status" value="1"/>
</dbReference>
<dbReference type="AlphaFoldDB" id="A0A972W131"/>
<evidence type="ECO:0000256" key="12">
    <source>
        <dbReference type="NCBIfam" id="TIGR00232"/>
    </source>
</evidence>
<dbReference type="Pfam" id="PF00456">
    <property type="entry name" value="Transketolase_N"/>
    <property type="match status" value="1"/>
</dbReference>
<feature type="binding site" evidence="15">
    <location>
        <position position="160"/>
    </location>
    <ligand>
        <name>thiamine diphosphate</name>
        <dbReference type="ChEBI" id="CHEBI:58937"/>
    </ligand>
</feature>
<comment type="cofactor">
    <cofactor evidence="2">
        <name>Co(2+)</name>
        <dbReference type="ChEBI" id="CHEBI:48828"/>
    </cofactor>
</comment>
<dbReference type="FunFam" id="3.40.50.970:FF:000004">
    <property type="entry name" value="Transketolase"/>
    <property type="match status" value="1"/>
</dbReference>
<evidence type="ECO:0000256" key="6">
    <source>
        <dbReference type="ARBA" id="ARBA00022679"/>
    </source>
</evidence>
<dbReference type="FunFam" id="3.40.50.920:FF:000003">
    <property type="entry name" value="Transketolase"/>
    <property type="match status" value="1"/>
</dbReference>
<keyword evidence="6 18" id="KW-0808">Transferase</keyword>
<feature type="binding site" evidence="15">
    <location>
        <position position="189"/>
    </location>
    <ligand>
        <name>thiamine diphosphate</name>
        <dbReference type="ChEBI" id="CHEBI:58937"/>
    </ligand>
</feature>
<feature type="binding site" evidence="14">
    <location>
        <position position="26"/>
    </location>
    <ligand>
        <name>substrate</name>
    </ligand>
</feature>
<evidence type="ECO:0000256" key="16">
    <source>
        <dbReference type="PIRSR" id="PIRSR605478-4"/>
    </source>
</evidence>
<evidence type="ECO:0000256" key="3">
    <source>
        <dbReference type="ARBA" id="ARBA00007131"/>
    </source>
</evidence>
<dbReference type="Gene3D" id="3.40.50.970">
    <property type="match status" value="2"/>
</dbReference>
<comment type="catalytic activity">
    <reaction evidence="11 18">
        <text>D-sedoheptulose 7-phosphate + D-glyceraldehyde 3-phosphate = aldehydo-D-ribose 5-phosphate + D-xylulose 5-phosphate</text>
        <dbReference type="Rhea" id="RHEA:10508"/>
        <dbReference type="ChEBI" id="CHEBI:57483"/>
        <dbReference type="ChEBI" id="CHEBI:57737"/>
        <dbReference type="ChEBI" id="CHEBI:58273"/>
        <dbReference type="ChEBI" id="CHEBI:59776"/>
        <dbReference type="EC" id="2.2.1.1"/>
    </reaction>
</comment>
<dbReference type="SUPFAM" id="SSF52518">
    <property type="entry name" value="Thiamin diphosphate-binding fold (THDP-binding)"/>
    <property type="match status" value="2"/>
</dbReference>
<dbReference type="InterPro" id="IPR005478">
    <property type="entry name" value="Transketolase_bac-like"/>
</dbReference>
<feature type="binding site" evidence="14">
    <location>
        <position position="265"/>
    </location>
    <ligand>
        <name>substrate</name>
    </ligand>
</feature>
<feature type="site" description="Important for catalytic activity" evidence="17">
    <location>
        <position position="265"/>
    </location>
</feature>
<dbReference type="InterPro" id="IPR033247">
    <property type="entry name" value="Transketolase_fam"/>
</dbReference>
<evidence type="ECO:0000256" key="1">
    <source>
        <dbReference type="ARBA" id="ARBA00001913"/>
    </source>
</evidence>
<dbReference type="InterPro" id="IPR055152">
    <property type="entry name" value="Transketolase-like_C_2"/>
</dbReference>
<comment type="similarity">
    <text evidence="3 18">Belongs to the transketolase family.</text>
</comment>
<comment type="function">
    <text evidence="18">Catalyzes the transfer of a two-carbon ketol group from a ketose donor to an aldose acceptor, via a covalent intermediate with the cofactor thiamine pyrophosphate.</text>
</comment>
<feature type="binding site" evidence="14">
    <location>
        <position position="478"/>
    </location>
    <ligand>
        <name>substrate</name>
    </ligand>
</feature>
<dbReference type="PANTHER" id="PTHR43522">
    <property type="entry name" value="TRANSKETOLASE"/>
    <property type="match status" value="1"/>
</dbReference>
<comment type="cofactor">
    <cofactor evidence="1">
        <name>Ca(2+)</name>
        <dbReference type="ChEBI" id="CHEBI:29108"/>
    </cofactor>
</comment>
<evidence type="ECO:0000256" key="18">
    <source>
        <dbReference type="RuleBase" id="RU004996"/>
    </source>
</evidence>
<dbReference type="InterPro" id="IPR049557">
    <property type="entry name" value="Transketolase_CS"/>
</dbReference>